<dbReference type="OrthoDB" id="9768989at2"/>
<dbReference type="AlphaFoldDB" id="A0A177NBD6"/>
<dbReference type="InterPro" id="IPR000209">
    <property type="entry name" value="Peptidase_S8/S53_dom"/>
</dbReference>
<evidence type="ECO:0000313" key="2">
    <source>
        <dbReference type="EMBL" id="OAI15182.1"/>
    </source>
</evidence>
<gene>
    <name evidence="2" type="ORF">A1359_09720</name>
</gene>
<keyword evidence="3" id="KW-1185">Reference proteome</keyword>
<dbReference type="Pfam" id="PF00082">
    <property type="entry name" value="Peptidase_S8"/>
    <property type="match status" value="1"/>
</dbReference>
<dbReference type="GO" id="GO:0004252">
    <property type="term" value="F:serine-type endopeptidase activity"/>
    <property type="evidence" value="ECO:0007669"/>
    <property type="project" value="InterPro"/>
</dbReference>
<dbReference type="GO" id="GO:0006508">
    <property type="term" value="P:proteolysis"/>
    <property type="evidence" value="ECO:0007669"/>
    <property type="project" value="InterPro"/>
</dbReference>
<organism evidence="2 3">
    <name type="scientific">Methylomonas lenta</name>
    <dbReference type="NCBI Taxonomy" id="980561"/>
    <lineage>
        <taxon>Bacteria</taxon>
        <taxon>Pseudomonadati</taxon>
        <taxon>Pseudomonadota</taxon>
        <taxon>Gammaproteobacteria</taxon>
        <taxon>Methylococcales</taxon>
        <taxon>Methylococcaceae</taxon>
        <taxon>Methylomonas</taxon>
    </lineage>
</organism>
<sequence length="859" mass="97149">MAELPLLIFPQAKIIDPPKGRQGFPIPNAPSKQVQISRLTPQFENLEKQFLADQAMLSASITGLEPEMVLVIETAGRIEDFQRAIANTPGLEWLAEWDEEFEPDEYFFNKDSKQQKADKLVEGRLYLAMTNQQGLSELLALWKQWQKTNDLPPGKAKWRDVFSQIKVIRRWGIQEQLIETGVLDIWREDLEYEDTAHQHINFQVEFFYRKDRQTRKQNEVIFKTLLEELSGQLISPFLEYSEIGFHAAKAQLSRNSIQTIVEKIDRNELDIHLLKLPSIMFFRPTGQSLISSPDETAAIETAPEYPVRGDPIVAILDGVPFSQHTWLKDRLILDDADELENEYQPGDRKHGTAMASLVIHGELDANEVPLTRPVYFRPILQPNPHAPNRDEHVPDEVFYEDRIERAVRRMFEGEGDVPPQATAVKIVNLSFGDPARPFIHALSPCAKLLDWLSWKYKVLFCVSAGNFSEPINLGVSEDEFNRLNDAEKTQTTLAKINEMAHLRRIISPAESLNAITVGASHSDSSSISYLGKRVDILPTTKLFSPTNRLGQGFRRSIKPDILLPGGRQLFNLPPIGHIFSASLPGSPPGQKVAVEDNAGAQSASSYTRGSSNATALASRAGAKIYDVIDSLRHQMPDGIHEDQVAVLIKALLVHGASKEGADDALEQHLKTPTNSRQFKSYSSKFIGYGHVNVSRVLACTEQRATVIGYGHIGEKQVHEYRFPLPPSLANSKQWRRLTITLAWFTPINPNHRYLRQAKLFFEAPKKTEALNLERNESDWNQVRRGTVQHEILESIKVSDYQEGDELVIPVQCNADAIDKLDEQIPYALAVTLEVKEGINIPIYQEIRSRIQTQIKIEQR</sequence>
<feature type="domain" description="Peptidase S8/S53" evidence="1">
    <location>
        <begin position="311"/>
        <end position="665"/>
    </location>
</feature>
<dbReference type="Proteomes" id="UP000078476">
    <property type="component" value="Unassembled WGS sequence"/>
</dbReference>
<evidence type="ECO:0000313" key="3">
    <source>
        <dbReference type="Proteomes" id="UP000078476"/>
    </source>
</evidence>
<accession>A0A177NBD6</accession>
<dbReference type="EMBL" id="LUUI01000104">
    <property type="protein sequence ID" value="OAI15182.1"/>
    <property type="molecule type" value="Genomic_DNA"/>
</dbReference>
<dbReference type="CDD" id="cd04847">
    <property type="entry name" value="Peptidases_S8_Subtilisin_like_2"/>
    <property type="match status" value="1"/>
</dbReference>
<protein>
    <recommendedName>
        <fullName evidence="1">Peptidase S8/S53 domain-containing protein</fullName>
    </recommendedName>
</protein>
<dbReference type="SUPFAM" id="SSF52743">
    <property type="entry name" value="Subtilisin-like"/>
    <property type="match status" value="1"/>
</dbReference>
<proteinExistence type="predicted"/>
<comment type="caution">
    <text evidence="2">The sequence shown here is derived from an EMBL/GenBank/DDBJ whole genome shotgun (WGS) entry which is preliminary data.</text>
</comment>
<dbReference type="STRING" id="980561.A1359_09720"/>
<evidence type="ECO:0000259" key="1">
    <source>
        <dbReference type="Pfam" id="PF00082"/>
    </source>
</evidence>
<dbReference type="InterPro" id="IPR036852">
    <property type="entry name" value="Peptidase_S8/S53_dom_sf"/>
</dbReference>
<dbReference type="RefSeq" id="WP_066982551.1">
    <property type="nucleotide sequence ID" value="NZ_LUUI01000104.1"/>
</dbReference>
<dbReference type="Gene3D" id="3.40.50.200">
    <property type="entry name" value="Peptidase S8/S53 domain"/>
    <property type="match status" value="1"/>
</dbReference>
<dbReference type="InterPro" id="IPR034074">
    <property type="entry name" value="Y4bN_pept_dom"/>
</dbReference>
<reference evidence="2 3" key="1">
    <citation type="submission" date="2016-03" db="EMBL/GenBank/DDBJ databases">
        <authorList>
            <person name="Ploux O."/>
        </authorList>
    </citation>
    <scope>NUCLEOTIDE SEQUENCE [LARGE SCALE GENOMIC DNA]</scope>
    <source>
        <strain evidence="2 3">R-45370</strain>
    </source>
</reference>
<name>A0A177NBD6_9GAMM</name>